<evidence type="ECO:0000256" key="7">
    <source>
        <dbReference type="SAM" id="SignalP"/>
    </source>
</evidence>
<evidence type="ECO:0000256" key="2">
    <source>
        <dbReference type="ARBA" id="ARBA00022723"/>
    </source>
</evidence>
<organism evidence="8 9">
    <name type="scientific">Dioscorea zingiberensis</name>
    <dbReference type="NCBI Taxonomy" id="325984"/>
    <lineage>
        <taxon>Eukaryota</taxon>
        <taxon>Viridiplantae</taxon>
        <taxon>Streptophyta</taxon>
        <taxon>Embryophyta</taxon>
        <taxon>Tracheophyta</taxon>
        <taxon>Spermatophyta</taxon>
        <taxon>Magnoliopsida</taxon>
        <taxon>Liliopsida</taxon>
        <taxon>Dioscoreales</taxon>
        <taxon>Dioscoreaceae</taxon>
        <taxon>Dioscorea</taxon>
    </lineage>
</organism>
<evidence type="ECO:0000256" key="3">
    <source>
        <dbReference type="ARBA" id="ARBA00023002"/>
    </source>
</evidence>
<dbReference type="AlphaFoldDB" id="A0A9D5HNC6"/>
<protein>
    <recommendedName>
        <fullName evidence="10">Cytochrome P450</fullName>
    </recommendedName>
</protein>
<dbReference type="PANTHER" id="PTHR24296">
    <property type="entry name" value="CYTOCHROME P450"/>
    <property type="match status" value="1"/>
</dbReference>
<dbReference type="SUPFAM" id="SSF48264">
    <property type="entry name" value="Cytochrome P450"/>
    <property type="match status" value="1"/>
</dbReference>
<evidence type="ECO:0000256" key="5">
    <source>
        <dbReference type="PIRSR" id="PIRSR602401-1"/>
    </source>
</evidence>
<dbReference type="PROSITE" id="PS00086">
    <property type="entry name" value="CYTOCHROME_P450"/>
    <property type="match status" value="1"/>
</dbReference>
<keyword evidence="5 6" id="KW-0349">Heme</keyword>
<gene>
    <name evidence="8" type="ORF">J5N97_010157</name>
</gene>
<keyword evidence="9" id="KW-1185">Reference proteome</keyword>
<dbReference type="InterPro" id="IPR001128">
    <property type="entry name" value="Cyt_P450"/>
</dbReference>
<proteinExistence type="inferred from homology"/>
<accession>A0A9D5HNC6</accession>
<keyword evidence="3 6" id="KW-0560">Oxidoreductase</keyword>
<keyword evidence="7" id="KW-0732">Signal</keyword>
<comment type="cofactor">
    <cofactor evidence="5">
        <name>heme</name>
        <dbReference type="ChEBI" id="CHEBI:30413"/>
    </cofactor>
</comment>
<dbReference type="GO" id="GO:0005506">
    <property type="term" value="F:iron ion binding"/>
    <property type="evidence" value="ECO:0007669"/>
    <property type="project" value="InterPro"/>
</dbReference>
<reference evidence="8" key="1">
    <citation type="submission" date="2021-03" db="EMBL/GenBank/DDBJ databases">
        <authorList>
            <person name="Li Z."/>
            <person name="Yang C."/>
        </authorList>
    </citation>
    <scope>NUCLEOTIDE SEQUENCE</scope>
    <source>
        <strain evidence="8">Dzin_1.0</strain>
        <tissue evidence="8">Leaf</tissue>
    </source>
</reference>
<evidence type="ECO:0000313" key="9">
    <source>
        <dbReference type="Proteomes" id="UP001085076"/>
    </source>
</evidence>
<dbReference type="GO" id="GO:0004497">
    <property type="term" value="F:monooxygenase activity"/>
    <property type="evidence" value="ECO:0007669"/>
    <property type="project" value="UniProtKB-KW"/>
</dbReference>
<evidence type="ECO:0000313" key="8">
    <source>
        <dbReference type="EMBL" id="KAJ0981902.1"/>
    </source>
</evidence>
<keyword evidence="2 5" id="KW-0479">Metal-binding</keyword>
<dbReference type="InterPro" id="IPR002401">
    <property type="entry name" value="Cyt_P450_E_grp-I"/>
</dbReference>
<keyword evidence="4 5" id="KW-0408">Iron</keyword>
<dbReference type="Pfam" id="PF00067">
    <property type="entry name" value="p450"/>
    <property type="match status" value="1"/>
</dbReference>
<comment type="caution">
    <text evidence="8">The sequence shown here is derived from an EMBL/GenBank/DDBJ whole genome shotgun (WGS) entry which is preliminary data.</text>
</comment>
<dbReference type="CDD" id="cd11064">
    <property type="entry name" value="CYP86A"/>
    <property type="match status" value="1"/>
</dbReference>
<dbReference type="OrthoDB" id="1470350at2759"/>
<keyword evidence="6" id="KW-0503">Monooxygenase</keyword>
<reference evidence="8" key="2">
    <citation type="journal article" date="2022" name="Hortic Res">
        <title>The genome of Dioscorea zingiberensis sheds light on the biosynthesis, origin and evolution of the medicinally important diosgenin saponins.</title>
        <authorList>
            <person name="Li Y."/>
            <person name="Tan C."/>
            <person name="Li Z."/>
            <person name="Guo J."/>
            <person name="Li S."/>
            <person name="Chen X."/>
            <person name="Wang C."/>
            <person name="Dai X."/>
            <person name="Yang H."/>
            <person name="Song W."/>
            <person name="Hou L."/>
            <person name="Xu J."/>
            <person name="Tong Z."/>
            <person name="Xu A."/>
            <person name="Yuan X."/>
            <person name="Wang W."/>
            <person name="Yang Q."/>
            <person name="Chen L."/>
            <person name="Sun Z."/>
            <person name="Wang K."/>
            <person name="Pan B."/>
            <person name="Chen J."/>
            <person name="Bao Y."/>
            <person name="Liu F."/>
            <person name="Qi X."/>
            <person name="Gang D.R."/>
            <person name="Wen J."/>
            <person name="Li J."/>
        </authorList>
    </citation>
    <scope>NUCLEOTIDE SEQUENCE</scope>
    <source>
        <strain evidence="8">Dzin_1.0</strain>
    </source>
</reference>
<dbReference type="Proteomes" id="UP001085076">
    <property type="component" value="Miscellaneous, Linkage group lg02"/>
</dbReference>
<dbReference type="Gene3D" id="1.10.630.10">
    <property type="entry name" value="Cytochrome P450"/>
    <property type="match status" value="1"/>
</dbReference>
<dbReference type="GO" id="GO:0016705">
    <property type="term" value="F:oxidoreductase activity, acting on paired donors, with incorporation or reduction of molecular oxygen"/>
    <property type="evidence" value="ECO:0007669"/>
    <property type="project" value="InterPro"/>
</dbReference>
<feature type="chain" id="PRO_5039175416" description="Cytochrome P450" evidence="7">
    <location>
        <begin position="29"/>
        <end position="500"/>
    </location>
</feature>
<dbReference type="PRINTS" id="PR00463">
    <property type="entry name" value="EP450I"/>
</dbReference>
<name>A0A9D5HNC6_9LILI</name>
<dbReference type="InterPro" id="IPR036396">
    <property type="entry name" value="Cyt_P450_sf"/>
</dbReference>
<evidence type="ECO:0000256" key="6">
    <source>
        <dbReference type="RuleBase" id="RU000461"/>
    </source>
</evidence>
<dbReference type="GO" id="GO:0020037">
    <property type="term" value="F:heme binding"/>
    <property type="evidence" value="ECO:0007669"/>
    <property type="project" value="InterPro"/>
</dbReference>
<evidence type="ECO:0000256" key="4">
    <source>
        <dbReference type="ARBA" id="ARBA00023004"/>
    </source>
</evidence>
<feature type="binding site" description="axial binding residue" evidence="5">
    <location>
        <position position="443"/>
    </location>
    <ligand>
        <name>heme</name>
        <dbReference type="ChEBI" id="CHEBI:30413"/>
    </ligand>
    <ligandPart>
        <name>Fe</name>
        <dbReference type="ChEBI" id="CHEBI:18248"/>
    </ligandPart>
</feature>
<dbReference type="GO" id="GO:0006629">
    <property type="term" value="P:lipid metabolic process"/>
    <property type="evidence" value="ECO:0007669"/>
    <property type="project" value="UniProtKB-ARBA"/>
</dbReference>
<dbReference type="PRINTS" id="PR00385">
    <property type="entry name" value="P450"/>
</dbReference>
<evidence type="ECO:0000256" key="1">
    <source>
        <dbReference type="ARBA" id="ARBA00010617"/>
    </source>
</evidence>
<sequence length="500" mass="56844">METLTLSIAAVLLLLLASILWRLRHVQGSKTKNRSGSLFELMKNSHRILDWTTELLHDSPSGTTVTFMGVIISNPSNVEHILKNRFENYPKGSGFTSVLSDFLGSGIFNADGEHWRLQRKTASLEFSTKAIRAFIHSRVRLESVSRLIPLLSSAARSGEQLNLQDLLEFFTFDNACQVTFGHDPSLLSSPNDDDPLSSDRQFAKAFEEAAQLSVRRFSHPFPFIWKLQRFLNVGSEGRLKEEVAKVQAFAMDVVQERKRKRDRTGSLGDDLLSRFIADNDYSDEFLRDIVISFVLAGRDTTAAAISWFFWLISTRPAVTDLIVDEIRSVRAKCGKTMEQEPVFSLDQVRGMDYLHAALAESLRLYPPVPLQTRTCLEDDLLPDGTPVRKGQTVMYSSYAMGRTERIWGQDWGEFRPERWLEKGVFRAVSPFTYPVFHAGPRMCLGKEMAHIQMKAVAAALLERFEIEVVDEAKEREKDLGMMLRIKGGLPVRIRERMFLN</sequence>
<comment type="similarity">
    <text evidence="1 6">Belongs to the cytochrome P450 family.</text>
</comment>
<feature type="signal peptide" evidence="7">
    <location>
        <begin position="1"/>
        <end position="28"/>
    </location>
</feature>
<evidence type="ECO:0008006" key="10">
    <source>
        <dbReference type="Google" id="ProtNLM"/>
    </source>
</evidence>
<dbReference type="EMBL" id="JAGGNH010000002">
    <property type="protein sequence ID" value="KAJ0981902.1"/>
    <property type="molecule type" value="Genomic_DNA"/>
</dbReference>
<dbReference type="InterPro" id="IPR017972">
    <property type="entry name" value="Cyt_P450_CS"/>
</dbReference>